<dbReference type="GeneTree" id="ENSGT00940000156020"/>
<dbReference type="InterPro" id="IPR043504">
    <property type="entry name" value="Peptidase_S1_PA_chymotrypsin"/>
</dbReference>
<accession>A0A4X2L4W8</accession>
<feature type="domain" description="Peptidase S1" evidence="6">
    <location>
        <begin position="49"/>
        <end position="276"/>
    </location>
</feature>
<dbReference type="AlphaFoldDB" id="A0A4X2L4W8"/>
<dbReference type="PANTHER" id="PTHR24253:SF8">
    <property type="entry name" value="SERINE PROTEASE 52"/>
    <property type="match status" value="1"/>
</dbReference>
<dbReference type="PROSITE" id="PS00134">
    <property type="entry name" value="TRYPSIN_HIS"/>
    <property type="match status" value="1"/>
</dbReference>
<keyword evidence="1 5" id="KW-0645">Protease</keyword>
<evidence type="ECO:0000256" key="2">
    <source>
        <dbReference type="ARBA" id="ARBA00022801"/>
    </source>
</evidence>
<evidence type="ECO:0000256" key="5">
    <source>
        <dbReference type="RuleBase" id="RU363034"/>
    </source>
</evidence>
<evidence type="ECO:0000313" key="8">
    <source>
        <dbReference type="Proteomes" id="UP000314987"/>
    </source>
</evidence>
<dbReference type="InterPro" id="IPR001254">
    <property type="entry name" value="Trypsin_dom"/>
</dbReference>
<reference evidence="7" key="2">
    <citation type="submission" date="2025-08" db="UniProtKB">
        <authorList>
            <consortium name="Ensembl"/>
        </authorList>
    </citation>
    <scope>IDENTIFICATION</scope>
</reference>
<dbReference type="InterPro" id="IPR001314">
    <property type="entry name" value="Peptidase_S1A"/>
</dbReference>
<dbReference type="Ensembl" id="ENSVURT00010022549.1">
    <property type="protein sequence ID" value="ENSVURP00010019809.1"/>
    <property type="gene ID" value="ENSVURG00010015136.1"/>
</dbReference>
<dbReference type="OMA" id="ASHCFET"/>
<dbReference type="PRINTS" id="PR00722">
    <property type="entry name" value="CHYMOTRYPSIN"/>
</dbReference>
<dbReference type="Gene3D" id="2.40.10.10">
    <property type="entry name" value="Trypsin-like serine proteases"/>
    <property type="match status" value="1"/>
</dbReference>
<dbReference type="PANTHER" id="PTHR24253">
    <property type="entry name" value="TRANSMEMBRANE PROTEASE SERINE"/>
    <property type="match status" value="1"/>
</dbReference>
<dbReference type="Proteomes" id="UP000314987">
    <property type="component" value="Unassembled WGS sequence"/>
</dbReference>
<dbReference type="Pfam" id="PF00089">
    <property type="entry name" value="Trypsin"/>
    <property type="match status" value="1"/>
</dbReference>
<evidence type="ECO:0000259" key="6">
    <source>
        <dbReference type="PROSITE" id="PS50240"/>
    </source>
</evidence>
<keyword evidence="8" id="KW-1185">Reference proteome</keyword>
<organism evidence="7 8">
    <name type="scientific">Vombatus ursinus</name>
    <name type="common">Common wombat</name>
    <dbReference type="NCBI Taxonomy" id="29139"/>
    <lineage>
        <taxon>Eukaryota</taxon>
        <taxon>Metazoa</taxon>
        <taxon>Chordata</taxon>
        <taxon>Craniata</taxon>
        <taxon>Vertebrata</taxon>
        <taxon>Euteleostomi</taxon>
        <taxon>Mammalia</taxon>
        <taxon>Metatheria</taxon>
        <taxon>Diprotodontia</taxon>
        <taxon>Vombatidae</taxon>
        <taxon>Vombatus</taxon>
    </lineage>
</organism>
<dbReference type="FunFam" id="2.40.10.10:FF:000003">
    <property type="entry name" value="Transmembrane serine protease 3"/>
    <property type="match status" value="1"/>
</dbReference>
<dbReference type="GO" id="GO:0004252">
    <property type="term" value="F:serine-type endopeptidase activity"/>
    <property type="evidence" value="ECO:0007669"/>
    <property type="project" value="InterPro"/>
</dbReference>
<dbReference type="GO" id="GO:0006508">
    <property type="term" value="P:proteolysis"/>
    <property type="evidence" value="ECO:0007669"/>
    <property type="project" value="UniProtKB-KW"/>
</dbReference>
<dbReference type="PROSITE" id="PS50240">
    <property type="entry name" value="TRYPSIN_DOM"/>
    <property type="match status" value="1"/>
</dbReference>
<reference evidence="8" key="1">
    <citation type="submission" date="2018-12" db="EMBL/GenBank/DDBJ databases">
        <authorList>
            <person name="Yazar S."/>
        </authorList>
    </citation>
    <scope>NUCLEOTIDE SEQUENCE [LARGE SCALE GENOMIC DNA]</scope>
</reference>
<evidence type="ECO:0000256" key="3">
    <source>
        <dbReference type="ARBA" id="ARBA00022825"/>
    </source>
</evidence>
<name>A0A4X2L4W8_VOMUR</name>
<proteinExistence type="predicted"/>
<keyword evidence="4" id="KW-1015">Disulfide bond</keyword>
<dbReference type="InterPro" id="IPR033116">
    <property type="entry name" value="TRYPSIN_SER"/>
</dbReference>
<keyword evidence="3 5" id="KW-0720">Serine protease</keyword>
<evidence type="ECO:0000256" key="1">
    <source>
        <dbReference type="ARBA" id="ARBA00022670"/>
    </source>
</evidence>
<evidence type="ECO:0000256" key="4">
    <source>
        <dbReference type="ARBA" id="ARBA00023157"/>
    </source>
</evidence>
<protein>
    <recommendedName>
        <fullName evidence="6">Peptidase S1 domain-containing protein</fullName>
    </recommendedName>
</protein>
<dbReference type="STRING" id="29139.ENSVURP00010019809"/>
<sequence length="318" mass="36172">MKNEVSRTKRRLPTQRLPFFFPSLPSLLAIVACGQVHTPSILKTEAAPVLGGVEATRFQVPWQVGIYLNNTFLCGGSILDKLWILTASHCFIDDNPSFLEMQVTLEEFDSQRVEKRKVSKLILHPNFNQIFMDHDIALMLLDSPIELNIQKIPICLTTNIKDVKECWVSGWGLTRPVKQMSLSLQKVHLELLKQEECYKKVYLLSDNMICAWDPEGKKDSCPGDSGGPLVCNSKNNEKVWYQIGIVSWGEGCGRKGKPGIYTAVSNYLFWIVLKTREVGHPYILSSSEYFFVPPQCLILTLYFSSLLLQKIFFLFTIT</sequence>
<dbReference type="PROSITE" id="PS51257">
    <property type="entry name" value="PROKAR_LIPOPROTEIN"/>
    <property type="match status" value="1"/>
</dbReference>
<dbReference type="InterPro" id="IPR018114">
    <property type="entry name" value="TRYPSIN_HIS"/>
</dbReference>
<keyword evidence="2 5" id="KW-0378">Hydrolase</keyword>
<reference evidence="7" key="3">
    <citation type="submission" date="2025-09" db="UniProtKB">
        <authorList>
            <consortium name="Ensembl"/>
        </authorList>
    </citation>
    <scope>IDENTIFICATION</scope>
</reference>
<dbReference type="SUPFAM" id="SSF50494">
    <property type="entry name" value="Trypsin-like serine proteases"/>
    <property type="match status" value="1"/>
</dbReference>
<dbReference type="SMART" id="SM00020">
    <property type="entry name" value="Tryp_SPc"/>
    <property type="match status" value="1"/>
</dbReference>
<dbReference type="InterPro" id="IPR009003">
    <property type="entry name" value="Peptidase_S1_PA"/>
</dbReference>
<dbReference type="PROSITE" id="PS00135">
    <property type="entry name" value="TRYPSIN_SER"/>
    <property type="match status" value="1"/>
</dbReference>
<evidence type="ECO:0000313" key="7">
    <source>
        <dbReference type="Ensembl" id="ENSVURP00010019809.1"/>
    </source>
</evidence>
<dbReference type="CDD" id="cd00190">
    <property type="entry name" value="Tryp_SPc"/>
    <property type="match status" value="1"/>
</dbReference>